<protein>
    <submittedName>
        <fullName evidence="1">Uncharacterized protein</fullName>
    </submittedName>
</protein>
<reference evidence="1 2" key="1">
    <citation type="journal article" date="2023" name="Nucleic Acids Res.">
        <title>The hologenome of Daphnia magna reveals possible DNA methylation and microbiome-mediated evolution of the host genome.</title>
        <authorList>
            <person name="Chaturvedi A."/>
            <person name="Li X."/>
            <person name="Dhandapani V."/>
            <person name="Marshall H."/>
            <person name="Kissane S."/>
            <person name="Cuenca-Cambronero M."/>
            <person name="Asole G."/>
            <person name="Calvet F."/>
            <person name="Ruiz-Romero M."/>
            <person name="Marangio P."/>
            <person name="Guigo R."/>
            <person name="Rago D."/>
            <person name="Mirbahai L."/>
            <person name="Eastwood N."/>
            <person name="Colbourne J.K."/>
            <person name="Zhou J."/>
            <person name="Mallon E."/>
            <person name="Orsini L."/>
        </authorList>
    </citation>
    <scope>NUCLEOTIDE SEQUENCE [LARGE SCALE GENOMIC DNA]</scope>
    <source>
        <strain evidence="1">LRV0_1</strain>
    </source>
</reference>
<proteinExistence type="predicted"/>
<accession>A0ABR0B0U5</accession>
<gene>
    <name evidence="1" type="ORF">OUZ56_024106</name>
</gene>
<evidence type="ECO:0000313" key="1">
    <source>
        <dbReference type="EMBL" id="KAK4030767.1"/>
    </source>
</evidence>
<evidence type="ECO:0000313" key="2">
    <source>
        <dbReference type="Proteomes" id="UP001234178"/>
    </source>
</evidence>
<comment type="caution">
    <text evidence="1">The sequence shown here is derived from an EMBL/GenBank/DDBJ whole genome shotgun (WGS) entry which is preliminary data.</text>
</comment>
<dbReference type="Proteomes" id="UP001234178">
    <property type="component" value="Unassembled WGS sequence"/>
</dbReference>
<sequence length="128" mass="14899">MAWFHSVMKMASCVNHQPILCHNIFAQIYASFLLVLNWRLSLVDSPTITTKTKLCRCCSIQLAIFFNSCTDNLFAAIDLPQELRLGSSSLFVEYFRNQLILSLNLIMQICSERHVQKERWNRDEVWIG</sequence>
<dbReference type="EMBL" id="JAOYFB010000039">
    <property type="protein sequence ID" value="KAK4030767.1"/>
    <property type="molecule type" value="Genomic_DNA"/>
</dbReference>
<keyword evidence="2" id="KW-1185">Reference proteome</keyword>
<organism evidence="1 2">
    <name type="scientific">Daphnia magna</name>
    <dbReference type="NCBI Taxonomy" id="35525"/>
    <lineage>
        <taxon>Eukaryota</taxon>
        <taxon>Metazoa</taxon>
        <taxon>Ecdysozoa</taxon>
        <taxon>Arthropoda</taxon>
        <taxon>Crustacea</taxon>
        <taxon>Branchiopoda</taxon>
        <taxon>Diplostraca</taxon>
        <taxon>Cladocera</taxon>
        <taxon>Anomopoda</taxon>
        <taxon>Daphniidae</taxon>
        <taxon>Daphnia</taxon>
    </lineage>
</organism>
<name>A0ABR0B0U5_9CRUS</name>